<gene>
    <name evidence="4" type="primary">pch1</name>
    <name evidence="4" type="ORF">CFIMG_004643RA</name>
</gene>
<dbReference type="EMBL" id="APWK03000109">
    <property type="protein sequence ID" value="PHH50917.1"/>
    <property type="molecule type" value="Genomic_DNA"/>
</dbReference>
<dbReference type="AlphaFoldDB" id="A0A2C5WY33"/>
<dbReference type="PANTHER" id="PTHR10026">
    <property type="entry name" value="CYCLIN"/>
    <property type="match status" value="1"/>
</dbReference>
<feature type="compositionally biased region" description="Polar residues" evidence="2">
    <location>
        <begin position="69"/>
        <end position="93"/>
    </location>
</feature>
<proteinExistence type="predicted"/>
<sequence>MTSVEPYRPPRENYQPAGAAATANAVASSVSPSPLRSPRQASSTGGASRDNYVLRSPELGETADDNDAASESKSTVQNNSLAQKPTATHSLPQRMSLPQRPPAMTNPVPPPPASAPTKPRPDAPLQQWCFTEEEIVSTPSVIDGISPAEERLRRAKGVNFIYQAGGLLELPQMTLWVAGVFFHRFYMRYSLVEQKAGVHHYNIAATALFLANKTEEICRKTKDIIIAVAKVGQKNPRLIIDEQSKDYWRWRDSILMYEEMMLEALTFDLMIENPYEHLRDIMLRLHIYPNRTLRQAAWAFCNDACLTNLPLLLSARDVAISAIFFASIHTNQLIDDVDGQPWWVFLHSNEDNCARAIRVLCQFYTENPLRKPIPNVSSPSFVLNSTRRTGEALPRVSPASTPISAHGDGAVQWSAGANGNGSMSADSESRPYENTEARASPTPSLKRKNSIGEEGDESISKRIRMSEDRE</sequence>
<dbReference type="GO" id="GO:0006357">
    <property type="term" value="P:regulation of transcription by RNA polymerase II"/>
    <property type="evidence" value="ECO:0007669"/>
    <property type="project" value="InterPro"/>
</dbReference>
<dbReference type="Gene3D" id="1.10.472.10">
    <property type="entry name" value="Cyclin-like"/>
    <property type="match status" value="2"/>
</dbReference>
<dbReference type="InterPro" id="IPR043198">
    <property type="entry name" value="Cyclin/Ssn8"/>
</dbReference>
<feature type="domain" description="Cyclin N-terminal" evidence="3">
    <location>
        <begin position="132"/>
        <end position="269"/>
    </location>
</feature>
<dbReference type="STRING" id="1035309.A0A2C5WY33"/>
<feature type="region of interest" description="Disordered" evidence="2">
    <location>
        <begin position="1"/>
        <end position="122"/>
    </location>
</feature>
<evidence type="ECO:0000313" key="4">
    <source>
        <dbReference type="EMBL" id="PHH50917.1"/>
    </source>
</evidence>
<evidence type="ECO:0000256" key="1">
    <source>
        <dbReference type="ARBA" id="ARBA00014912"/>
    </source>
</evidence>
<reference evidence="4 5" key="2">
    <citation type="journal article" date="2013" name="IMA Fungus">
        <title>IMA Genome-F 1: Ceratocystis fimbriata: Draft nuclear genome sequence for the plant pathogen, Ceratocystis fimbriata.</title>
        <authorList>
            <person name="Wilken P.M."/>
            <person name="Steenkamp E.T."/>
            <person name="Wingfield M.J."/>
            <person name="de Beer Z.W."/>
            <person name="Wingfield B.D."/>
        </authorList>
    </citation>
    <scope>NUCLEOTIDE SEQUENCE [LARGE SCALE GENOMIC DNA]</scope>
    <source>
        <strain evidence="4 5">CBS 114723</strain>
    </source>
</reference>
<keyword evidence="5" id="KW-1185">Reference proteome</keyword>
<dbReference type="GO" id="GO:0016538">
    <property type="term" value="F:cyclin-dependent protein serine/threonine kinase regulator activity"/>
    <property type="evidence" value="ECO:0007669"/>
    <property type="project" value="InterPro"/>
</dbReference>
<feature type="compositionally biased region" description="Basic and acidic residues" evidence="2">
    <location>
        <begin position="427"/>
        <end position="436"/>
    </location>
</feature>
<feature type="compositionally biased region" description="Basic and acidic residues" evidence="2">
    <location>
        <begin position="458"/>
        <end position="470"/>
    </location>
</feature>
<accession>A0A2C5WY33</accession>
<dbReference type="SUPFAM" id="SSF47954">
    <property type="entry name" value="Cyclin-like"/>
    <property type="match status" value="2"/>
</dbReference>
<dbReference type="Pfam" id="PF00134">
    <property type="entry name" value="Cyclin_N"/>
    <property type="match status" value="1"/>
</dbReference>
<feature type="compositionally biased region" description="Low complexity" evidence="2">
    <location>
        <begin position="16"/>
        <end position="38"/>
    </location>
</feature>
<dbReference type="OrthoDB" id="25002at2759"/>
<reference evidence="4 5" key="1">
    <citation type="journal article" date="2013" name="Fungal Biol.">
        <title>Analysis of microsatellite markers in the genome of the plant pathogen Ceratocystis fimbriata.</title>
        <authorList>
            <person name="Simpson M.C."/>
            <person name="Wilken P.M."/>
            <person name="Coetzee M.P."/>
            <person name="Wingfield M.J."/>
            <person name="Wingfield B.D."/>
        </authorList>
    </citation>
    <scope>NUCLEOTIDE SEQUENCE [LARGE SCALE GENOMIC DNA]</scope>
    <source>
        <strain evidence="4 5">CBS 114723</strain>
    </source>
</reference>
<feature type="region of interest" description="Disordered" evidence="2">
    <location>
        <begin position="388"/>
        <end position="470"/>
    </location>
</feature>
<feature type="compositionally biased region" description="Polar residues" evidence="2">
    <location>
        <begin position="415"/>
        <end position="426"/>
    </location>
</feature>
<evidence type="ECO:0000256" key="2">
    <source>
        <dbReference type="SAM" id="MobiDB-lite"/>
    </source>
</evidence>
<evidence type="ECO:0000313" key="5">
    <source>
        <dbReference type="Proteomes" id="UP000222788"/>
    </source>
</evidence>
<dbReference type="FunFam" id="1.10.472.10:FF:000072">
    <property type="entry name" value="Cyclin Pch1"/>
    <property type="match status" value="1"/>
</dbReference>
<dbReference type="CDD" id="cd20546">
    <property type="entry name" value="CYCLIN_SpCG1C_ScCTK2-like_rpt2"/>
    <property type="match status" value="1"/>
</dbReference>
<name>A0A2C5WY33_9PEZI</name>
<organism evidence="4 5">
    <name type="scientific">Ceratocystis fimbriata CBS 114723</name>
    <dbReference type="NCBI Taxonomy" id="1035309"/>
    <lineage>
        <taxon>Eukaryota</taxon>
        <taxon>Fungi</taxon>
        <taxon>Dikarya</taxon>
        <taxon>Ascomycota</taxon>
        <taxon>Pezizomycotina</taxon>
        <taxon>Sordariomycetes</taxon>
        <taxon>Hypocreomycetidae</taxon>
        <taxon>Microascales</taxon>
        <taxon>Ceratocystidaceae</taxon>
        <taxon>Ceratocystis</taxon>
    </lineage>
</organism>
<evidence type="ECO:0000259" key="3">
    <source>
        <dbReference type="Pfam" id="PF00134"/>
    </source>
</evidence>
<dbReference type="Proteomes" id="UP000222788">
    <property type="component" value="Unassembled WGS sequence"/>
</dbReference>
<dbReference type="InterPro" id="IPR036915">
    <property type="entry name" value="Cyclin-like_sf"/>
</dbReference>
<comment type="caution">
    <text evidence="4">The sequence shown here is derived from an EMBL/GenBank/DDBJ whole genome shotgun (WGS) entry which is preliminary data.</text>
</comment>
<dbReference type="InterPro" id="IPR006671">
    <property type="entry name" value="Cyclin_N"/>
</dbReference>
<protein>
    <recommendedName>
        <fullName evidence="1">RNA polymerase II holoenzyme cyclin-like subunit</fullName>
    </recommendedName>
</protein>